<dbReference type="SMART" id="SM01012">
    <property type="entry name" value="ANTAR"/>
    <property type="match status" value="1"/>
</dbReference>
<keyword evidence="2" id="KW-0418">Kinase</keyword>
<dbReference type="SUPFAM" id="SSF55781">
    <property type="entry name" value="GAF domain-like"/>
    <property type="match status" value="1"/>
</dbReference>
<keyword evidence="7" id="KW-1185">Reference proteome</keyword>
<dbReference type="InterPro" id="IPR003018">
    <property type="entry name" value="GAF"/>
</dbReference>
<dbReference type="InterPro" id="IPR005561">
    <property type="entry name" value="ANTAR"/>
</dbReference>
<keyword evidence="1" id="KW-0808">Transferase</keyword>
<feature type="domain" description="ANTAR" evidence="5">
    <location>
        <begin position="167"/>
        <end position="228"/>
    </location>
</feature>
<evidence type="ECO:0000256" key="2">
    <source>
        <dbReference type="ARBA" id="ARBA00022777"/>
    </source>
</evidence>
<evidence type="ECO:0000313" key="7">
    <source>
        <dbReference type="Proteomes" id="UP001589748"/>
    </source>
</evidence>
<dbReference type="SUPFAM" id="SSF52172">
    <property type="entry name" value="CheY-like"/>
    <property type="match status" value="1"/>
</dbReference>
<dbReference type="Gene3D" id="3.30.450.40">
    <property type="match status" value="1"/>
</dbReference>
<dbReference type="InterPro" id="IPR036388">
    <property type="entry name" value="WH-like_DNA-bd_sf"/>
</dbReference>
<dbReference type="PIRSF" id="PIRSF036625">
    <property type="entry name" value="GAF_ANTAR"/>
    <property type="match status" value="1"/>
</dbReference>
<dbReference type="InterPro" id="IPR029016">
    <property type="entry name" value="GAF-like_dom_sf"/>
</dbReference>
<evidence type="ECO:0000259" key="5">
    <source>
        <dbReference type="PROSITE" id="PS50921"/>
    </source>
</evidence>
<dbReference type="EMBL" id="JBHMDM010000007">
    <property type="protein sequence ID" value="MFB9377921.1"/>
    <property type="molecule type" value="Genomic_DNA"/>
</dbReference>
<keyword evidence="4" id="KW-0804">Transcription</keyword>
<dbReference type="InterPro" id="IPR012074">
    <property type="entry name" value="GAF_ANTAR"/>
</dbReference>
<protein>
    <submittedName>
        <fullName evidence="6">GAF and ANTAR domain-containing protein</fullName>
    </submittedName>
</protein>
<sequence length="237" mass="25770">MTHERTDLTFPSLAGDLARLARDLQRESGPQEVVDTVVAQAVRMVDGAQHASIGLVRGRRHVTSAAATDTVAERFDELQEELGEGPCLDALHVEPVVSVADLAAETRWPRLAGEGPRRLGVRSMLCFQLFVAGEVMGNLNLLADAPDTFDQEARQAGEALVAHAALALAASRQIENLSNALVNRDRIGQAKGILVERFKITPDQAFSLLSRISQDRNQKLHEVAAQLVREGSLERRG</sequence>
<gene>
    <name evidence="6" type="ORF">ACFFVI_13195</name>
</gene>
<evidence type="ECO:0000256" key="1">
    <source>
        <dbReference type="ARBA" id="ARBA00022679"/>
    </source>
</evidence>
<dbReference type="Proteomes" id="UP001589748">
    <property type="component" value="Unassembled WGS sequence"/>
</dbReference>
<accession>A0ABV5LV76</accession>
<proteinExistence type="predicted"/>
<dbReference type="Gene3D" id="1.10.10.10">
    <property type="entry name" value="Winged helix-like DNA-binding domain superfamily/Winged helix DNA-binding domain"/>
    <property type="match status" value="1"/>
</dbReference>
<organism evidence="6 7">
    <name type="scientific">Kineococcus gynurae</name>
    <dbReference type="NCBI Taxonomy" id="452979"/>
    <lineage>
        <taxon>Bacteria</taxon>
        <taxon>Bacillati</taxon>
        <taxon>Actinomycetota</taxon>
        <taxon>Actinomycetes</taxon>
        <taxon>Kineosporiales</taxon>
        <taxon>Kineosporiaceae</taxon>
        <taxon>Kineococcus</taxon>
    </lineage>
</organism>
<name>A0ABV5LV76_9ACTN</name>
<dbReference type="Pfam" id="PF03861">
    <property type="entry name" value="ANTAR"/>
    <property type="match status" value="1"/>
</dbReference>
<comment type="caution">
    <text evidence="6">The sequence shown here is derived from an EMBL/GenBank/DDBJ whole genome shotgun (WGS) entry which is preliminary data.</text>
</comment>
<evidence type="ECO:0000313" key="6">
    <source>
        <dbReference type="EMBL" id="MFB9377921.1"/>
    </source>
</evidence>
<dbReference type="InterPro" id="IPR011006">
    <property type="entry name" value="CheY-like_superfamily"/>
</dbReference>
<dbReference type="PROSITE" id="PS50921">
    <property type="entry name" value="ANTAR"/>
    <property type="match status" value="1"/>
</dbReference>
<dbReference type="SMART" id="SM00065">
    <property type="entry name" value="GAF"/>
    <property type="match status" value="1"/>
</dbReference>
<evidence type="ECO:0000256" key="4">
    <source>
        <dbReference type="ARBA" id="ARBA00023163"/>
    </source>
</evidence>
<keyword evidence="3" id="KW-0805">Transcription regulation</keyword>
<reference evidence="6 7" key="1">
    <citation type="submission" date="2024-09" db="EMBL/GenBank/DDBJ databases">
        <authorList>
            <person name="Sun Q."/>
            <person name="Mori K."/>
        </authorList>
    </citation>
    <scope>NUCLEOTIDE SEQUENCE [LARGE SCALE GENOMIC DNA]</scope>
    <source>
        <strain evidence="6 7">TISTR 1856</strain>
    </source>
</reference>
<dbReference type="RefSeq" id="WP_380137680.1">
    <property type="nucleotide sequence ID" value="NZ_JBHLUI010000008.1"/>
</dbReference>
<dbReference type="Pfam" id="PF13185">
    <property type="entry name" value="GAF_2"/>
    <property type="match status" value="1"/>
</dbReference>
<evidence type="ECO:0000256" key="3">
    <source>
        <dbReference type="ARBA" id="ARBA00023015"/>
    </source>
</evidence>